<evidence type="ECO:0000313" key="5">
    <source>
        <dbReference type="EMBL" id="OIV36569.1"/>
    </source>
</evidence>
<dbReference type="InterPro" id="IPR046335">
    <property type="entry name" value="LacI/GalR-like_sensor"/>
</dbReference>
<dbReference type="Pfam" id="PF13377">
    <property type="entry name" value="Peripla_BP_3"/>
    <property type="match status" value="1"/>
</dbReference>
<dbReference type="Gene3D" id="1.10.260.40">
    <property type="entry name" value="lambda repressor-like DNA-binding domains"/>
    <property type="match status" value="1"/>
</dbReference>
<dbReference type="OrthoDB" id="1938857at2"/>
<dbReference type="PROSITE" id="PS50932">
    <property type="entry name" value="HTH_LACI_2"/>
    <property type="match status" value="1"/>
</dbReference>
<reference evidence="5 6" key="1">
    <citation type="submission" date="2016-10" db="EMBL/GenBank/DDBJ databases">
        <title>Genome sequence of Streptomyces gilvigriseus MUSC 26.</title>
        <authorList>
            <person name="Lee L.-H."/>
            <person name="Ser H.-L."/>
        </authorList>
    </citation>
    <scope>NUCLEOTIDE SEQUENCE [LARGE SCALE GENOMIC DNA]</scope>
    <source>
        <strain evidence="5 6">MUSC 26</strain>
    </source>
</reference>
<dbReference type="EMBL" id="MLCF01000085">
    <property type="protein sequence ID" value="OIV36569.1"/>
    <property type="molecule type" value="Genomic_DNA"/>
</dbReference>
<accession>A0A1J7BSX7</accession>
<dbReference type="PANTHER" id="PTHR30146">
    <property type="entry name" value="LACI-RELATED TRANSCRIPTIONAL REPRESSOR"/>
    <property type="match status" value="1"/>
</dbReference>
<dbReference type="CDD" id="cd06267">
    <property type="entry name" value="PBP1_LacI_sugar_binding-like"/>
    <property type="match status" value="1"/>
</dbReference>
<dbReference type="PROSITE" id="PS00356">
    <property type="entry name" value="HTH_LACI_1"/>
    <property type="match status" value="1"/>
</dbReference>
<feature type="domain" description="HTH lacI-type" evidence="4">
    <location>
        <begin position="7"/>
        <end position="61"/>
    </location>
</feature>
<gene>
    <name evidence="5" type="ORF">BIV57_15550</name>
</gene>
<dbReference type="GO" id="GO:0000976">
    <property type="term" value="F:transcription cis-regulatory region binding"/>
    <property type="evidence" value="ECO:0007669"/>
    <property type="project" value="TreeGrafter"/>
</dbReference>
<evidence type="ECO:0000256" key="3">
    <source>
        <dbReference type="ARBA" id="ARBA00023163"/>
    </source>
</evidence>
<dbReference type="SMART" id="SM00354">
    <property type="entry name" value="HTH_LACI"/>
    <property type="match status" value="1"/>
</dbReference>
<dbReference type="InterPro" id="IPR028082">
    <property type="entry name" value="Peripla_BP_I"/>
</dbReference>
<dbReference type="InterPro" id="IPR000843">
    <property type="entry name" value="HTH_LacI"/>
</dbReference>
<keyword evidence="1" id="KW-0805">Transcription regulation</keyword>
<dbReference type="STRING" id="1428644.BIV57_15550"/>
<evidence type="ECO:0000256" key="2">
    <source>
        <dbReference type="ARBA" id="ARBA00023125"/>
    </source>
</evidence>
<evidence type="ECO:0000313" key="6">
    <source>
        <dbReference type="Proteomes" id="UP000243342"/>
    </source>
</evidence>
<dbReference type="Gene3D" id="3.40.50.2300">
    <property type="match status" value="2"/>
</dbReference>
<protein>
    <submittedName>
        <fullName evidence="5">LacI family transcriptional regulator</fullName>
    </submittedName>
</protein>
<dbReference type="SUPFAM" id="SSF53822">
    <property type="entry name" value="Periplasmic binding protein-like I"/>
    <property type="match status" value="1"/>
</dbReference>
<dbReference type="SUPFAM" id="SSF47413">
    <property type="entry name" value="lambda repressor-like DNA-binding domains"/>
    <property type="match status" value="1"/>
</dbReference>
<name>A0A1J7BSX7_9ACTN</name>
<organism evidence="5 6">
    <name type="scientific">Mangrovactinospora gilvigrisea</name>
    <dbReference type="NCBI Taxonomy" id="1428644"/>
    <lineage>
        <taxon>Bacteria</taxon>
        <taxon>Bacillati</taxon>
        <taxon>Actinomycetota</taxon>
        <taxon>Actinomycetes</taxon>
        <taxon>Kitasatosporales</taxon>
        <taxon>Streptomycetaceae</taxon>
        <taxon>Mangrovactinospora</taxon>
    </lineage>
</organism>
<dbReference type="RefSeq" id="WP_071657467.1">
    <property type="nucleotide sequence ID" value="NZ_MLCF01000085.1"/>
</dbReference>
<dbReference type="CDD" id="cd01392">
    <property type="entry name" value="HTH_LacI"/>
    <property type="match status" value="1"/>
</dbReference>
<keyword evidence="2" id="KW-0238">DNA-binding</keyword>
<dbReference type="InterPro" id="IPR010982">
    <property type="entry name" value="Lambda_DNA-bd_dom_sf"/>
</dbReference>
<dbReference type="Proteomes" id="UP000243342">
    <property type="component" value="Unassembled WGS sequence"/>
</dbReference>
<evidence type="ECO:0000256" key="1">
    <source>
        <dbReference type="ARBA" id="ARBA00023015"/>
    </source>
</evidence>
<dbReference type="Pfam" id="PF00356">
    <property type="entry name" value="LacI"/>
    <property type="match status" value="1"/>
</dbReference>
<proteinExistence type="predicted"/>
<keyword evidence="6" id="KW-1185">Reference proteome</keyword>
<comment type="caution">
    <text evidence="5">The sequence shown here is derived from an EMBL/GenBank/DDBJ whole genome shotgun (WGS) entry which is preliminary data.</text>
</comment>
<dbReference type="PANTHER" id="PTHR30146:SF155">
    <property type="entry name" value="ALANINE RACEMASE"/>
    <property type="match status" value="1"/>
</dbReference>
<dbReference type="AlphaFoldDB" id="A0A1J7BSX7"/>
<keyword evidence="3" id="KW-0804">Transcription</keyword>
<evidence type="ECO:0000259" key="4">
    <source>
        <dbReference type="PROSITE" id="PS50932"/>
    </source>
</evidence>
<sequence length="349" mass="36462">MSPARRTTIDDIARAAGVSKATASAALNGRSGVAAATRARVLNAAESAGWQPSSAARALSGTRTDTLGLLLDRPARTLGAEPFYMQLISGIEAALADRGTGLLLQVVEGEDAEQRTLRAWWAARRVDGVFLCDLREDDSRIALVESLDLPAVVVGGPEGTGGVTAAWSDNTAPVRECLDYLYSLGHRRIAYVAGLPELAHTATRVAEFRRRSAELGLDGLEGDAAEGPAVLHADYSGEEGARATRALLIRRAAPTAIVYDNDVMAVAGAAVTQEMRVPVPGRVSLVAWDDSTLCGLVHPPLTALGRDVAAYGGLAARLLLDRVDGADVGDVEAAPMRLIVRGSTGPAPE</sequence>
<dbReference type="GO" id="GO:0003700">
    <property type="term" value="F:DNA-binding transcription factor activity"/>
    <property type="evidence" value="ECO:0007669"/>
    <property type="project" value="TreeGrafter"/>
</dbReference>